<name>A0ABM8WLG3_9BURK</name>
<dbReference type="Gene3D" id="1.10.357.10">
    <property type="entry name" value="Tetracycline Repressor, domain 2"/>
    <property type="match status" value="1"/>
</dbReference>
<dbReference type="SUPFAM" id="SSF48498">
    <property type="entry name" value="Tetracyclin repressor-like, C-terminal domain"/>
    <property type="match status" value="1"/>
</dbReference>
<dbReference type="InterPro" id="IPR036271">
    <property type="entry name" value="Tet_transcr_reg_TetR-rel_C_sf"/>
</dbReference>
<proteinExistence type="predicted"/>
<keyword evidence="6" id="KW-1185">Reference proteome</keyword>
<dbReference type="EMBL" id="CAJZAH010000001">
    <property type="protein sequence ID" value="CAG9168066.1"/>
    <property type="molecule type" value="Genomic_DNA"/>
</dbReference>
<dbReference type="Pfam" id="PF00440">
    <property type="entry name" value="TetR_N"/>
    <property type="match status" value="1"/>
</dbReference>
<dbReference type="PANTHER" id="PTHR30055:SF146">
    <property type="entry name" value="HTH-TYPE TRANSCRIPTIONAL DUAL REGULATOR CECR"/>
    <property type="match status" value="1"/>
</dbReference>
<dbReference type="PROSITE" id="PS50977">
    <property type="entry name" value="HTH_TETR_2"/>
    <property type="match status" value="1"/>
</dbReference>
<reference evidence="5 6" key="1">
    <citation type="submission" date="2021-08" db="EMBL/GenBank/DDBJ databases">
        <authorList>
            <person name="Peeters C."/>
        </authorList>
    </citation>
    <scope>NUCLEOTIDE SEQUENCE [LARGE SCALE GENOMIC DNA]</scope>
    <source>
        <strain evidence="5 6">LMG 21510</strain>
    </source>
</reference>
<comment type="caution">
    <text evidence="5">The sequence shown here is derived from an EMBL/GenBank/DDBJ whole genome shotgun (WGS) entry which is preliminary data.</text>
</comment>
<dbReference type="InterPro" id="IPR039536">
    <property type="entry name" value="TetR_C_Proteobacteria"/>
</dbReference>
<feature type="domain" description="HTH tetR-type" evidence="4">
    <location>
        <begin position="20"/>
        <end position="80"/>
    </location>
</feature>
<evidence type="ECO:0000259" key="4">
    <source>
        <dbReference type="PROSITE" id="PS50977"/>
    </source>
</evidence>
<dbReference type="SUPFAM" id="SSF46689">
    <property type="entry name" value="Homeodomain-like"/>
    <property type="match status" value="1"/>
</dbReference>
<dbReference type="InterPro" id="IPR050109">
    <property type="entry name" value="HTH-type_TetR-like_transc_reg"/>
</dbReference>
<dbReference type="InterPro" id="IPR001647">
    <property type="entry name" value="HTH_TetR"/>
</dbReference>
<evidence type="ECO:0000256" key="3">
    <source>
        <dbReference type="SAM" id="MobiDB-lite"/>
    </source>
</evidence>
<dbReference type="PANTHER" id="PTHR30055">
    <property type="entry name" value="HTH-TYPE TRANSCRIPTIONAL REGULATOR RUTR"/>
    <property type="match status" value="1"/>
</dbReference>
<accession>A0ABM8WLG3</accession>
<sequence>MKKRDTTSVENAPEAAPGPTGKALTVLDAARDVFLTHGFAGATTDMIQQAAGVSKATVYAHYGTKENLFAAVIDRQCSEHMNALRGLGTLPGGIEAVLRALAHAYLEFGLAPAGLALFRVSAAEAPRFPQLARTFYEKGPKVYCGIVAEHLERAVQAGELELGDTTLQEAAALFFSLVRGQAQLESLLHAERKPTAAQKKRWVELALRTFFGAFGTR</sequence>
<keyword evidence="1 2" id="KW-0238">DNA-binding</keyword>
<dbReference type="Pfam" id="PF14246">
    <property type="entry name" value="TetR_C_7"/>
    <property type="match status" value="1"/>
</dbReference>
<gene>
    <name evidence="5" type="ORF">LMG21510_00947</name>
</gene>
<dbReference type="PRINTS" id="PR00455">
    <property type="entry name" value="HTHTETR"/>
</dbReference>
<feature type="DNA-binding region" description="H-T-H motif" evidence="2">
    <location>
        <begin position="43"/>
        <end position="62"/>
    </location>
</feature>
<dbReference type="Gene3D" id="1.10.10.60">
    <property type="entry name" value="Homeodomain-like"/>
    <property type="match status" value="1"/>
</dbReference>
<feature type="region of interest" description="Disordered" evidence="3">
    <location>
        <begin position="1"/>
        <end position="21"/>
    </location>
</feature>
<protein>
    <recommendedName>
        <fullName evidence="4">HTH tetR-type domain-containing protein</fullName>
    </recommendedName>
</protein>
<dbReference type="InterPro" id="IPR009057">
    <property type="entry name" value="Homeodomain-like_sf"/>
</dbReference>
<evidence type="ECO:0000256" key="2">
    <source>
        <dbReference type="PROSITE-ProRule" id="PRU00335"/>
    </source>
</evidence>
<evidence type="ECO:0000313" key="6">
    <source>
        <dbReference type="Proteomes" id="UP000721236"/>
    </source>
</evidence>
<evidence type="ECO:0000313" key="5">
    <source>
        <dbReference type="EMBL" id="CAG9168066.1"/>
    </source>
</evidence>
<dbReference type="Proteomes" id="UP000721236">
    <property type="component" value="Unassembled WGS sequence"/>
</dbReference>
<organism evidence="5 6">
    <name type="scientific">Cupriavidus respiraculi</name>
    <dbReference type="NCBI Taxonomy" id="195930"/>
    <lineage>
        <taxon>Bacteria</taxon>
        <taxon>Pseudomonadati</taxon>
        <taxon>Pseudomonadota</taxon>
        <taxon>Betaproteobacteria</taxon>
        <taxon>Burkholderiales</taxon>
        <taxon>Burkholderiaceae</taxon>
        <taxon>Cupriavidus</taxon>
    </lineage>
</organism>
<evidence type="ECO:0000256" key="1">
    <source>
        <dbReference type="ARBA" id="ARBA00023125"/>
    </source>
</evidence>